<dbReference type="EMBL" id="CP072648">
    <property type="protein sequence ID" value="QUW02335.1"/>
    <property type="molecule type" value="Genomic_DNA"/>
</dbReference>
<dbReference type="SUPFAM" id="SSF53335">
    <property type="entry name" value="S-adenosyl-L-methionine-dependent methyltransferases"/>
    <property type="match status" value="1"/>
</dbReference>
<evidence type="ECO:0000256" key="1">
    <source>
        <dbReference type="ARBA" id="ARBA00022884"/>
    </source>
</evidence>
<evidence type="ECO:0000256" key="3">
    <source>
        <dbReference type="PROSITE-ProRule" id="PRU00182"/>
    </source>
</evidence>
<dbReference type="GO" id="GO:0032259">
    <property type="term" value="P:methylation"/>
    <property type="evidence" value="ECO:0007669"/>
    <property type="project" value="UniProtKB-KW"/>
</dbReference>
<dbReference type="PROSITE" id="PS50889">
    <property type="entry name" value="S4"/>
    <property type="match status" value="1"/>
</dbReference>
<evidence type="ECO:0000313" key="6">
    <source>
        <dbReference type="Proteomes" id="UP000676506"/>
    </source>
</evidence>
<feature type="domain" description="RNA-binding S4" evidence="4">
    <location>
        <begin position="6"/>
        <end position="64"/>
    </location>
</feature>
<dbReference type="InterPro" id="IPR029063">
    <property type="entry name" value="SAM-dependent_MTases_sf"/>
</dbReference>
<dbReference type="Proteomes" id="UP000676506">
    <property type="component" value="Chromosome 1"/>
</dbReference>
<keyword evidence="5" id="KW-0808">Transferase</keyword>
<organism evidence="5 6">
    <name type="scientific">Chloracidobacterium validum</name>
    <dbReference type="NCBI Taxonomy" id="2821543"/>
    <lineage>
        <taxon>Bacteria</taxon>
        <taxon>Pseudomonadati</taxon>
        <taxon>Acidobacteriota</taxon>
        <taxon>Terriglobia</taxon>
        <taxon>Terriglobales</taxon>
        <taxon>Acidobacteriaceae</taxon>
        <taxon>Chloracidobacterium</taxon>
    </lineage>
</organism>
<evidence type="ECO:0000259" key="4">
    <source>
        <dbReference type="SMART" id="SM00363"/>
    </source>
</evidence>
<keyword evidence="1 3" id="KW-0694">RNA-binding</keyword>
<dbReference type="PANTHER" id="PTHR32319:SF0">
    <property type="entry name" value="BACTERIAL HEMOLYSIN-LIKE PROTEIN"/>
    <property type="match status" value="1"/>
</dbReference>
<dbReference type="Pfam" id="PF01728">
    <property type="entry name" value="FtsJ"/>
    <property type="match status" value="1"/>
</dbReference>
<keyword evidence="6" id="KW-1185">Reference proteome</keyword>
<dbReference type="InterPro" id="IPR047048">
    <property type="entry name" value="TlyA"/>
</dbReference>
<dbReference type="SMART" id="SM00363">
    <property type="entry name" value="S4"/>
    <property type="match status" value="1"/>
</dbReference>
<dbReference type="SUPFAM" id="SSF55174">
    <property type="entry name" value="Alpha-L RNA-binding motif"/>
    <property type="match status" value="1"/>
</dbReference>
<dbReference type="PANTHER" id="PTHR32319">
    <property type="entry name" value="BACTERIAL HEMOLYSIN-LIKE PROTEIN"/>
    <property type="match status" value="1"/>
</dbReference>
<name>A0ABX8B9I6_9BACT</name>
<evidence type="ECO:0000256" key="2">
    <source>
        <dbReference type="ARBA" id="ARBA00029460"/>
    </source>
</evidence>
<dbReference type="PIRSF" id="PIRSF005578">
    <property type="entry name" value="TlyA"/>
    <property type="match status" value="1"/>
</dbReference>
<dbReference type="InterPro" id="IPR002877">
    <property type="entry name" value="RNA_MeTrfase_FtsJ_dom"/>
</dbReference>
<dbReference type="Gene3D" id="3.10.290.10">
    <property type="entry name" value="RNA-binding S4 domain"/>
    <property type="match status" value="1"/>
</dbReference>
<dbReference type="NCBIfam" id="TIGR00478">
    <property type="entry name" value="tly"/>
    <property type="match status" value="1"/>
</dbReference>
<dbReference type="GO" id="GO:0008168">
    <property type="term" value="F:methyltransferase activity"/>
    <property type="evidence" value="ECO:0007669"/>
    <property type="project" value="UniProtKB-KW"/>
</dbReference>
<keyword evidence="5" id="KW-0489">Methyltransferase</keyword>
<reference evidence="5 6" key="1">
    <citation type="submission" date="2021-03" db="EMBL/GenBank/DDBJ databases">
        <title>Genomic and phenotypic characterization of Chloracidobacterium isolates provides evidence for multiple species.</title>
        <authorList>
            <person name="Saini M.K."/>
            <person name="Costas A.M.G."/>
            <person name="Tank M."/>
            <person name="Bryant D.A."/>
        </authorList>
    </citation>
    <scope>NUCLEOTIDE SEQUENCE [LARGE SCALE GENOMIC DNA]</scope>
    <source>
        <strain evidence="5 6">BV2-C</strain>
    </source>
</reference>
<gene>
    <name evidence="5" type="ORF">J8C06_08195</name>
</gene>
<protein>
    <submittedName>
        <fullName evidence="5">TlyA family RNA methyltransferase</fullName>
    </submittedName>
</protein>
<dbReference type="InterPro" id="IPR004538">
    <property type="entry name" value="Hemolysin_A/TlyA"/>
</dbReference>
<proteinExistence type="inferred from homology"/>
<evidence type="ECO:0000313" key="5">
    <source>
        <dbReference type="EMBL" id="QUW02335.1"/>
    </source>
</evidence>
<comment type="similarity">
    <text evidence="2">Belongs to the TlyA family.</text>
</comment>
<dbReference type="Pfam" id="PF01479">
    <property type="entry name" value="S4"/>
    <property type="match status" value="1"/>
</dbReference>
<dbReference type="CDD" id="cd00165">
    <property type="entry name" value="S4"/>
    <property type="match status" value="1"/>
</dbReference>
<dbReference type="InterPro" id="IPR036986">
    <property type="entry name" value="S4_RNA-bd_sf"/>
</dbReference>
<dbReference type="InterPro" id="IPR002942">
    <property type="entry name" value="S4_RNA-bd"/>
</dbReference>
<dbReference type="Gene3D" id="3.40.50.150">
    <property type="entry name" value="Vaccinia Virus protein VP39"/>
    <property type="match status" value="1"/>
</dbReference>
<sequence length="279" mass="29701">MMAAKQRLDGYLVEAGLAESRHKAQALILAGQVLINDRPAEKPGLLVPPDATVRLRGELLRYVGRGGLKLEAALRMFDLDVSGAVCLDVGASTGGFTDCLLQHGARQVHAVDVGHHQLAWKLRCDPRVVVHEGVNARYLTPAVFPERFGVIVADVSFISLGYILPALGPLALPEAGLVSLVKPQFEVGRAEVGKGGIVRNPRLHARAVAGVVVAAARAGFRPLRIMASPILGAEGNREFLLFARYGAASAPSDQLPTDWAGLFPDVRLDASFENLASAQ</sequence>
<dbReference type="RefSeq" id="WP_211428225.1">
    <property type="nucleotide sequence ID" value="NZ_CP072648.1"/>
</dbReference>
<accession>A0ABX8B9I6</accession>